<dbReference type="RefSeq" id="WP_378976965.1">
    <property type="nucleotide sequence ID" value="NZ_JBHRVD010000001.1"/>
</dbReference>
<protein>
    <submittedName>
        <fullName evidence="1">Pantoate--beta-alanine ligase</fullName>
    </submittedName>
</protein>
<dbReference type="SUPFAM" id="SSF52374">
    <property type="entry name" value="Nucleotidylyl transferase"/>
    <property type="match status" value="1"/>
</dbReference>
<keyword evidence="1" id="KW-0436">Ligase</keyword>
<accession>A0ABV7MH12</accession>
<sequence length="55" mass="6011">MSIPIVRTVAELRSIVSAWRREGLKVAVVPTMGALDEGHLSLVRAALEQFLDNHG</sequence>
<reference evidence="2" key="1">
    <citation type="journal article" date="2019" name="Int. J. Syst. Evol. Microbiol.">
        <title>The Global Catalogue of Microorganisms (GCM) 10K type strain sequencing project: providing services to taxonomists for standard genome sequencing and annotation.</title>
        <authorList>
            <consortium name="The Broad Institute Genomics Platform"/>
            <consortium name="The Broad Institute Genome Sequencing Center for Infectious Disease"/>
            <person name="Wu L."/>
            <person name="Ma J."/>
        </authorList>
    </citation>
    <scope>NUCLEOTIDE SEQUENCE [LARGE SCALE GENOMIC DNA]</scope>
    <source>
        <strain evidence="2">ICMP 19515</strain>
    </source>
</reference>
<evidence type="ECO:0000313" key="1">
    <source>
        <dbReference type="EMBL" id="MFC3320818.1"/>
    </source>
</evidence>
<dbReference type="InterPro" id="IPR003721">
    <property type="entry name" value="Pantoate_ligase"/>
</dbReference>
<evidence type="ECO:0000313" key="2">
    <source>
        <dbReference type="Proteomes" id="UP001595648"/>
    </source>
</evidence>
<organism evidence="1 2">
    <name type="scientific">Mesorhizobium cantuariense</name>
    <dbReference type="NCBI Taxonomy" id="1300275"/>
    <lineage>
        <taxon>Bacteria</taxon>
        <taxon>Pseudomonadati</taxon>
        <taxon>Pseudomonadota</taxon>
        <taxon>Alphaproteobacteria</taxon>
        <taxon>Hyphomicrobiales</taxon>
        <taxon>Phyllobacteriaceae</taxon>
        <taxon>Mesorhizobium</taxon>
    </lineage>
</organism>
<dbReference type="Pfam" id="PF02569">
    <property type="entry name" value="Pantoate_ligase"/>
    <property type="match status" value="1"/>
</dbReference>
<dbReference type="InterPro" id="IPR014729">
    <property type="entry name" value="Rossmann-like_a/b/a_fold"/>
</dbReference>
<dbReference type="Proteomes" id="UP001595648">
    <property type="component" value="Unassembled WGS sequence"/>
</dbReference>
<dbReference type="GO" id="GO:0016874">
    <property type="term" value="F:ligase activity"/>
    <property type="evidence" value="ECO:0007669"/>
    <property type="project" value="UniProtKB-KW"/>
</dbReference>
<gene>
    <name evidence="1" type="ORF">ACFOJ9_03215</name>
</gene>
<proteinExistence type="predicted"/>
<name>A0ABV7MH12_9HYPH</name>
<keyword evidence="2" id="KW-1185">Reference proteome</keyword>
<dbReference type="Gene3D" id="3.40.50.620">
    <property type="entry name" value="HUPs"/>
    <property type="match status" value="1"/>
</dbReference>
<comment type="caution">
    <text evidence="1">The sequence shown here is derived from an EMBL/GenBank/DDBJ whole genome shotgun (WGS) entry which is preliminary data.</text>
</comment>
<dbReference type="EMBL" id="JBHRVD010000001">
    <property type="protein sequence ID" value="MFC3320818.1"/>
    <property type="molecule type" value="Genomic_DNA"/>
</dbReference>